<evidence type="ECO:0000313" key="1">
    <source>
        <dbReference type="EMBL" id="AMP98069.1"/>
    </source>
</evidence>
<dbReference type="PATRIC" id="fig|188932.3.peg.1179"/>
<reference evidence="1 2" key="1">
    <citation type="submission" date="2016-03" db="EMBL/GenBank/DDBJ databases">
        <title>Complete genome sequence of Pedobacter cryoconitis PAMC 27485.</title>
        <authorList>
            <person name="Lee J."/>
            <person name="Kim O.-S."/>
        </authorList>
    </citation>
    <scope>NUCLEOTIDE SEQUENCE [LARGE SCALE GENOMIC DNA]</scope>
    <source>
        <strain evidence="1 2">PAMC 27485</strain>
    </source>
</reference>
<protein>
    <submittedName>
        <fullName evidence="1">Uncharacterized protein</fullName>
    </submittedName>
</protein>
<evidence type="ECO:0000313" key="2">
    <source>
        <dbReference type="Proteomes" id="UP000071561"/>
    </source>
</evidence>
<dbReference type="Proteomes" id="UP000071561">
    <property type="component" value="Chromosome"/>
</dbReference>
<keyword evidence="2" id="KW-1185">Reference proteome</keyword>
<proteinExistence type="predicted"/>
<dbReference type="EMBL" id="CP014504">
    <property type="protein sequence ID" value="AMP98069.1"/>
    <property type="molecule type" value="Genomic_DNA"/>
</dbReference>
<accession>A0A127VA06</accession>
<dbReference type="AlphaFoldDB" id="A0A127VA06"/>
<sequence length="66" mass="7497">MKTQLPNLKIYAEKLNTSNTIILSTAGFQGSQTVDPANSKSLTMDFLEEFKEAINSGDESLWRMWR</sequence>
<dbReference type="RefSeq" id="WP_068397689.1">
    <property type="nucleotide sequence ID" value="NZ_CP014504.1"/>
</dbReference>
<dbReference type="KEGG" id="pcm:AY601_1142"/>
<dbReference type="OrthoDB" id="9976459at2"/>
<name>A0A127VA06_9SPHI</name>
<organism evidence="1 2">
    <name type="scientific">Pedobacter cryoconitis</name>
    <dbReference type="NCBI Taxonomy" id="188932"/>
    <lineage>
        <taxon>Bacteria</taxon>
        <taxon>Pseudomonadati</taxon>
        <taxon>Bacteroidota</taxon>
        <taxon>Sphingobacteriia</taxon>
        <taxon>Sphingobacteriales</taxon>
        <taxon>Sphingobacteriaceae</taxon>
        <taxon>Pedobacter</taxon>
    </lineage>
</organism>
<gene>
    <name evidence="1" type="ORF">AY601_1142</name>
</gene>